<dbReference type="Proteomes" id="UP000887578">
    <property type="component" value="Unplaced"/>
</dbReference>
<feature type="transmembrane region" description="Helical" evidence="1">
    <location>
        <begin position="76"/>
        <end position="103"/>
    </location>
</feature>
<evidence type="ECO:0000313" key="2">
    <source>
        <dbReference type="Proteomes" id="UP000887578"/>
    </source>
</evidence>
<keyword evidence="1" id="KW-1133">Transmembrane helix</keyword>
<proteinExistence type="predicted"/>
<evidence type="ECO:0000313" key="3">
    <source>
        <dbReference type="WBParaSite" id="PDA_v2.g6326.t1"/>
    </source>
</evidence>
<feature type="transmembrane region" description="Helical" evidence="1">
    <location>
        <begin position="36"/>
        <end position="64"/>
    </location>
</feature>
<dbReference type="WBParaSite" id="PDA_v2.g6326.t1">
    <property type="protein sequence ID" value="PDA_v2.g6326.t1"/>
    <property type="gene ID" value="PDA_v2.g6326"/>
</dbReference>
<reference evidence="3" key="1">
    <citation type="submission" date="2022-11" db="UniProtKB">
        <authorList>
            <consortium name="WormBaseParasite"/>
        </authorList>
    </citation>
    <scope>IDENTIFICATION</scope>
</reference>
<keyword evidence="2" id="KW-1185">Reference proteome</keyword>
<feature type="transmembrane region" description="Helical" evidence="1">
    <location>
        <begin position="118"/>
        <end position="144"/>
    </location>
</feature>
<keyword evidence="1" id="KW-0472">Membrane</keyword>
<organism evidence="2 3">
    <name type="scientific">Panagrolaimus davidi</name>
    <dbReference type="NCBI Taxonomy" id="227884"/>
    <lineage>
        <taxon>Eukaryota</taxon>
        <taxon>Metazoa</taxon>
        <taxon>Ecdysozoa</taxon>
        <taxon>Nematoda</taxon>
        <taxon>Chromadorea</taxon>
        <taxon>Rhabditida</taxon>
        <taxon>Tylenchina</taxon>
        <taxon>Panagrolaimomorpha</taxon>
        <taxon>Panagrolaimoidea</taxon>
        <taxon>Panagrolaimidae</taxon>
        <taxon>Panagrolaimus</taxon>
    </lineage>
</organism>
<evidence type="ECO:0000256" key="1">
    <source>
        <dbReference type="SAM" id="Phobius"/>
    </source>
</evidence>
<dbReference type="AlphaFoldDB" id="A0A914R4F8"/>
<sequence length="161" mass="18225">MYAPLNPQNLDENPKYRTICGNHVTSSTKFICYLNIIGLCLSSIGSFPVGLIFTIPLIYAYYIPFKGIEEIRSRKLVPILILSGINLVTAIAVVIFCIVAFLMGELKNNFGTRFDESFIISIVFLLGIHLLWNSWCFVVILRCYQYIKDVKMGQTKGAQMI</sequence>
<protein>
    <submittedName>
        <fullName evidence="3">Uncharacterized protein</fullName>
    </submittedName>
</protein>
<accession>A0A914R4F8</accession>
<name>A0A914R4F8_9BILA</name>
<keyword evidence="1" id="KW-0812">Transmembrane</keyword>